<proteinExistence type="predicted"/>
<accession>A0ABD0JMB4</accession>
<evidence type="ECO:0000313" key="2">
    <source>
        <dbReference type="Proteomes" id="UP001519460"/>
    </source>
</evidence>
<dbReference type="Proteomes" id="UP001519460">
    <property type="component" value="Unassembled WGS sequence"/>
</dbReference>
<dbReference type="AlphaFoldDB" id="A0ABD0JMB4"/>
<sequence>MHLSSSRIQNSLPGCWVLDTAYYQYRQQYKETITDVNNRYRYTAYRQLVRFVWGYLGKDIRVTLPSCAVTASERDSPVQMVPTQATWNLR</sequence>
<name>A0ABD0JMB4_9CAEN</name>
<dbReference type="EMBL" id="JACVVK020000383">
    <property type="protein sequence ID" value="KAK7476183.1"/>
    <property type="molecule type" value="Genomic_DNA"/>
</dbReference>
<comment type="caution">
    <text evidence="1">The sequence shown here is derived from an EMBL/GenBank/DDBJ whole genome shotgun (WGS) entry which is preliminary data.</text>
</comment>
<protein>
    <submittedName>
        <fullName evidence="1">Uncharacterized protein</fullName>
    </submittedName>
</protein>
<dbReference type="PANTHER" id="PTHR36981:SF1">
    <property type="entry name" value="P2X PURINORECEPTOR 7 INTRACELLULAR DOMAIN-CONTAINING PROTEIN"/>
    <property type="match status" value="1"/>
</dbReference>
<dbReference type="PANTHER" id="PTHR36981">
    <property type="entry name" value="ZGC:195170"/>
    <property type="match status" value="1"/>
</dbReference>
<keyword evidence="2" id="KW-1185">Reference proteome</keyword>
<organism evidence="1 2">
    <name type="scientific">Batillaria attramentaria</name>
    <dbReference type="NCBI Taxonomy" id="370345"/>
    <lineage>
        <taxon>Eukaryota</taxon>
        <taxon>Metazoa</taxon>
        <taxon>Spiralia</taxon>
        <taxon>Lophotrochozoa</taxon>
        <taxon>Mollusca</taxon>
        <taxon>Gastropoda</taxon>
        <taxon>Caenogastropoda</taxon>
        <taxon>Sorbeoconcha</taxon>
        <taxon>Cerithioidea</taxon>
        <taxon>Batillariidae</taxon>
        <taxon>Batillaria</taxon>
    </lineage>
</organism>
<reference evidence="1 2" key="1">
    <citation type="journal article" date="2023" name="Sci. Data">
        <title>Genome assembly of the Korean intertidal mud-creeper Batillaria attramentaria.</title>
        <authorList>
            <person name="Patra A.K."/>
            <person name="Ho P.T."/>
            <person name="Jun S."/>
            <person name="Lee S.J."/>
            <person name="Kim Y."/>
            <person name="Won Y.J."/>
        </authorList>
    </citation>
    <scope>NUCLEOTIDE SEQUENCE [LARGE SCALE GENOMIC DNA]</scope>
    <source>
        <strain evidence="1">Wonlab-2016</strain>
    </source>
</reference>
<gene>
    <name evidence="1" type="ORF">BaRGS_00032607</name>
</gene>
<evidence type="ECO:0000313" key="1">
    <source>
        <dbReference type="EMBL" id="KAK7476183.1"/>
    </source>
</evidence>